<dbReference type="PROSITE" id="PS50977">
    <property type="entry name" value="HTH_TETR_2"/>
    <property type="match status" value="1"/>
</dbReference>
<dbReference type="PRINTS" id="PR00455">
    <property type="entry name" value="HTHTETR"/>
</dbReference>
<dbReference type="PANTHER" id="PTHR30055">
    <property type="entry name" value="HTH-TYPE TRANSCRIPTIONAL REGULATOR RUTR"/>
    <property type="match status" value="1"/>
</dbReference>
<dbReference type="PANTHER" id="PTHR30055:SF226">
    <property type="entry name" value="HTH-TYPE TRANSCRIPTIONAL REGULATOR PKSA"/>
    <property type="match status" value="1"/>
</dbReference>
<dbReference type="Proteomes" id="UP001224674">
    <property type="component" value="Chromosome"/>
</dbReference>
<sequence length="201" mass="23070">MTRLPRSQRREQLLTIAAQHFGINGYVRSSMDAIAKEAAISKPVLYQHFEGKEDIYRAIFNDHLKMLGEKLTQAFDEESDSERQCVYKCVAAAFEFASRPDRPFRVILDRSTPLESELDRVRREFLGKITDKIHTLMVDDSHLTDQQTRLVSSMVTITVISAAHGWTYMSKDQQQTEELGPNQTAEIVTDMLREGISVFRN</sequence>
<dbReference type="AlphaFoldDB" id="A0AAJ6ALW9"/>
<evidence type="ECO:0000313" key="4">
    <source>
        <dbReference type="EMBL" id="WGH93263.1"/>
    </source>
</evidence>
<dbReference type="InterPro" id="IPR023772">
    <property type="entry name" value="DNA-bd_HTH_TetR-type_CS"/>
</dbReference>
<keyword evidence="1 2" id="KW-0238">DNA-binding</keyword>
<organism evidence="4 5">
    <name type="scientific">Auritidibacter ignavus</name>
    <dbReference type="NCBI Taxonomy" id="678932"/>
    <lineage>
        <taxon>Bacteria</taxon>
        <taxon>Bacillati</taxon>
        <taxon>Actinomycetota</taxon>
        <taxon>Actinomycetes</taxon>
        <taxon>Micrococcales</taxon>
        <taxon>Micrococcaceae</taxon>
        <taxon>Auritidibacter</taxon>
    </lineage>
</organism>
<name>A0AAJ6ALW9_9MICC</name>
<dbReference type="RefSeq" id="WP_110122750.1">
    <property type="nucleotide sequence ID" value="NZ_CP122566.1"/>
</dbReference>
<dbReference type="GO" id="GO:0000976">
    <property type="term" value="F:transcription cis-regulatory region binding"/>
    <property type="evidence" value="ECO:0007669"/>
    <property type="project" value="TreeGrafter"/>
</dbReference>
<dbReference type="GO" id="GO:0003700">
    <property type="term" value="F:DNA-binding transcription factor activity"/>
    <property type="evidence" value="ECO:0007669"/>
    <property type="project" value="TreeGrafter"/>
</dbReference>
<feature type="domain" description="HTH tetR-type" evidence="3">
    <location>
        <begin position="7"/>
        <end position="67"/>
    </location>
</feature>
<dbReference type="EMBL" id="CP122566">
    <property type="protein sequence ID" value="WGH93263.1"/>
    <property type="molecule type" value="Genomic_DNA"/>
</dbReference>
<gene>
    <name evidence="4" type="ORF">QDX21_00110</name>
</gene>
<protein>
    <submittedName>
        <fullName evidence="4">TetR/AcrR family transcriptional regulator</fullName>
    </submittedName>
</protein>
<evidence type="ECO:0000256" key="2">
    <source>
        <dbReference type="PROSITE-ProRule" id="PRU00335"/>
    </source>
</evidence>
<evidence type="ECO:0000313" key="5">
    <source>
        <dbReference type="Proteomes" id="UP001224674"/>
    </source>
</evidence>
<dbReference type="InterPro" id="IPR001647">
    <property type="entry name" value="HTH_TetR"/>
</dbReference>
<accession>A0AAJ6ALW9</accession>
<dbReference type="SUPFAM" id="SSF46689">
    <property type="entry name" value="Homeodomain-like"/>
    <property type="match status" value="1"/>
</dbReference>
<dbReference type="InterPro" id="IPR009057">
    <property type="entry name" value="Homeodomain-like_sf"/>
</dbReference>
<dbReference type="Gene3D" id="1.10.357.10">
    <property type="entry name" value="Tetracycline Repressor, domain 2"/>
    <property type="match status" value="1"/>
</dbReference>
<dbReference type="PROSITE" id="PS01081">
    <property type="entry name" value="HTH_TETR_1"/>
    <property type="match status" value="1"/>
</dbReference>
<feature type="DNA-binding region" description="H-T-H motif" evidence="2">
    <location>
        <begin position="30"/>
        <end position="49"/>
    </location>
</feature>
<dbReference type="InterPro" id="IPR050109">
    <property type="entry name" value="HTH-type_TetR-like_transc_reg"/>
</dbReference>
<proteinExistence type="predicted"/>
<evidence type="ECO:0000256" key="1">
    <source>
        <dbReference type="ARBA" id="ARBA00023125"/>
    </source>
</evidence>
<evidence type="ECO:0000259" key="3">
    <source>
        <dbReference type="PROSITE" id="PS50977"/>
    </source>
</evidence>
<reference evidence="4 5" key="1">
    <citation type="submission" date="2023-03" db="EMBL/GenBank/DDBJ databases">
        <title>Complete genome sequences of several Auritidibacter ignavus strains isolated from ear infections.</title>
        <authorList>
            <person name="Baehr T."/>
            <person name="Baumhoegger A.M."/>
        </authorList>
    </citation>
    <scope>NUCLEOTIDE SEQUENCE [LARGE SCALE GENOMIC DNA]</scope>
    <source>
        <strain evidence="4 5">BABAE-6</strain>
    </source>
</reference>
<dbReference type="Pfam" id="PF00440">
    <property type="entry name" value="TetR_N"/>
    <property type="match status" value="1"/>
</dbReference>
<keyword evidence="5" id="KW-1185">Reference proteome</keyword>